<dbReference type="KEGG" id="fli:Fleli_2892"/>
<feature type="domain" description="Transposase IS200-like" evidence="2">
    <location>
        <begin position="21"/>
        <end position="209"/>
    </location>
</feature>
<dbReference type="InterPro" id="IPR002686">
    <property type="entry name" value="Transposase_17"/>
</dbReference>
<reference evidence="4" key="1">
    <citation type="submission" date="2012-06" db="EMBL/GenBank/DDBJ databases">
        <title>The complete genome of Flexibacter litoralis DSM 6794.</title>
        <authorList>
            <person name="Lucas S."/>
            <person name="Copeland A."/>
            <person name="Lapidus A."/>
            <person name="Glavina del Rio T."/>
            <person name="Dalin E."/>
            <person name="Tice H."/>
            <person name="Bruce D."/>
            <person name="Goodwin L."/>
            <person name="Pitluck S."/>
            <person name="Peters L."/>
            <person name="Ovchinnikova G."/>
            <person name="Lu M."/>
            <person name="Kyrpides N."/>
            <person name="Mavromatis K."/>
            <person name="Ivanova N."/>
            <person name="Brettin T."/>
            <person name="Detter J.C."/>
            <person name="Han C."/>
            <person name="Larimer F."/>
            <person name="Land M."/>
            <person name="Hauser L."/>
            <person name="Markowitz V."/>
            <person name="Cheng J.-F."/>
            <person name="Hugenholtz P."/>
            <person name="Woyke T."/>
            <person name="Wu D."/>
            <person name="Spring S."/>
            <person name="Lang E."/>
            <person name="Kopitz M."/>
            <person name="Brambilla E."/>
            <person name="Klenk H.-P."/>
            <person name="Eisen J.A."/>
        </authorList>
    </citation>
    <scope>NUCLEOTIDE SEQUENCE [LARGE SCALE GENOMIC DNA]</scope>
    <source>
        <strain evidence="4">ATCC 23117 / DSM 6794 / NBRC 15988 / NCIMB 1366 / Sio-4</strain>
    </source>
</reference>
<evidence type="ECO:0000313" key="4">
    <source>
        <dbReference type="Proteomes" id="UP000006054"/>
    </source>
</evidence>
<evidence type="ECO:0000256" key="1">
    <source>
        <dbReference type="SAM" id="MobiDB-lite"/>
    </source>
</evidence>
<dbReference type="RefSeq" id="WP_014798676.1">
    <property type="nucleotide sequence ID" value="NC_018018.1"/>
</dbReference>
<protein>
    <submittedName>
        <fullName evidence="3">Transposase</fullName>
    </submittedName>
</protein>
<dbReference type="SMART" id="SM01321">
    <property type="entry name" value="Y1_Tnp"/>
    <property type="match status" value="1"/>
</dbReference>
<dbReference type="PANTHER" id="PTHR36966">
    <property type="entry name" value="REP-ASSOCIATED TYROSINE TRANSPOSASE"/>
    <property type="match status" value="1"/>
</dbReference>
<dbReference type="AlphaFoldDB" id="I4AMQ7"/>
<dbReference type="Proteomes" id="UP000006054">
    <property type="component" value="Chromosome"/>
</dbReference>
<accession>I4AMQ7</accession>
<evidence type="ECO:0000313" key="3">
    <source>
        <dbReference type="EMBL" id="AFM05242.1"/>
    </source>
</evidence>
<sequence length="225" mass="26741">MAKFKGKYRSESHRLKGWDYSSEAVYFITFCVQDFECLFGSVINIVDKHSHAKNIEINNNEIHNNESVRMDLNQFGQIVEEEIQKSIEIRKNWIFHEWVVMPNHVHMLIEIELNDNNSVQTHRSASQDDKKNQDNAIHGNTIHNSESLQLHRQPNSISSFIGIFKTVVTKKINELRNAKGERIWQRNYHDHIVRNYQSFQNIANYIDQNPQRWYEDRFNPNSTKK</sequence>
<proteinExistence type="predicted"/>
<dbReference type="PANTHER" id="PTHR36966:SF1">
    <property type="entry name" value="REP-ASSOCIATED TYROSINE TRANSPOSASE"/>
    <property type="match status" value="1"/>
</dbReference>
<gene>
    <name evidence="3" type="ordered locus">Fleli_2892</name>
</gene>
<name>I4AMQ7_BERLS</name>
<feature type="region of interest" description="Disordered" evidence="1">
    <location>
        <begin position="119"/>
        <end position="147"/>
    </location>
</feature>
<dbReference type="GO" id="GO:0043565">
    <property type="term" value="F:sequence-specific DNA binding"/>
    <property type="evidence" value="ECO:0007669"/>
    <property type="project" value="TreeGrafter"/>
</dbReference>
<organism evidence="3 4">
    <name type="scientific">Bernardetia litoralis (strain ATCC 23117 / DSM 6794 / NBRC 15988 / NCIMB 1366 / Fx l1 / Sio-4)</name>
    <name type="common">Flexibacter litoralis</name>
    <dbReference type="NCBI Taxonomy" id="880071"/>
    <lineage>
        <taxon>Bacteria</taxon>
        <taxon>Pseudomonadati</taxon>
        <taxon>Bacteroidota</taxon>
        <taxon>Cytophagia</taxon>
        <taxon>Cytophagales</taxon>
        <taxon>Bernardetiaceae</taxon>
        <taxon>Bernardetia</taxon>
    </lineage>
</organism>
<dbReference type="eggNOG" id="COG1943">
    <property type="taxonomic scope" value="Bacteria"/>
</dbReference>
<dbReference type="HOGENOM" id="CLU_101329_0_0_10"/>
<dbReference type="InterPro" id="IPR036515">
    <property type="entry name" value="Transposase_17_sf"/>
</dbReference>
<dbReference type="PATRIC" id="fig|880071.3.peg.2883"/>
<dbReference type="SUPFAM" id="SSF143422">
    <property type="entry name" value="Transposase IS200-like"/>
    <property type="match status" value="1"/>
</dbReference>
<dbReference type="InterPro" id="IPR052715">
    <property type="entry name" value="RAYT_transposase"/>
</dbReference>
<dbReference type="OrthoDB" id="9794403at2"/>
<evidence type="ECO:0000259" key="2">
    <source>
        <dbReference type="SMART" id="SM01321"/>
    </source>
</evidence>
<dbReference type="GO" id="GO:0004803">
    <property type="term" value="F:transposase activity"/>
    <property type="evidence" value="ECO:0007669"/>
    <property type="project" value="InterPro"/>
</dbReference>
<dbReference type="Gene3D" id="3.30.70.1290">
    <property type="entry name" value="Transposase IS200-like"/>
    <property type="match status" value="1"/>
</dbReference>
<dbReference type="EMBL" id="CP003345">
    <property type="protein sequence ID" value="AFM05242.1"/>
    <property type="molecule type" value="Genomic_DNA"/>
</dbReference>
<dbReference type="GO" id="GO:0006313">
    <property type="term" value="P:DNA transposition"/>
    <property type="evidence" value="ECO:0007669"/>
    <property type="project" value="InterPro"/>
</dbReference>
<keyword evidence="4" id="KW-1185">Reference proteome</keyword>